<gene>
    <name evidence="1" type="ORF">F3Y22_tig00117034pilonHSYRG00811</name>
</gene>
<dbReference type="Proteomes" id="UP000436088">
    <property type="component" value="Unassembled WGS sequence"/>
</dbReference>
<dbReference type="Pfam" id="PF04759">
    <property type="entry name" value="DUF617"/>
    <property type="match status" value="1"/>
</dbReference>
<accession>A0A6A2WD89</accession>
<proteinExistence type="predicted"/>
<protein>
    <submittedName>
        <fullName evidence="1">CAP protein</fullName>
    </submittedName>
</protein>
<evidence type="ECO:0000313" key="1">
    <source>
        <dbReference type="EMBL" id="KAE8655121.1"/>
    </source>
</evidence>
<keyword evidence="2" id="KW-1185">Reference proteome</keyword>
<organism evidence="1 2">
    <name type="scientific">Hibiscus syriacus</name>
    <name type="common">Rose of Sharon</name>
    <dbReference type="NCBI Taxonomy" id="106335"/>
    <lineage>
        <taxon>Eukaryota</taxon>
        <taxon>Viridiplantae</taxon>
        <taxon>Streptophyta</taxon>
        <taxon>Embryophyta</taxon>
        <taxon>Tracheophyta</taxon>
        <taxon>Spermatophyta</taxon>
        <taxon>Magnoliopsida</taxon>
        <taxon>eudicotyledons</taxon>
        <taxon>Gunneridae</taxon>
        <taxon>Pentapetalae</taxon>
        <taxon>rosids</taxon>
        <taxon>malvids</taxon>
        <taxon>Malvales</taxon>
        <taxon>Malvaceae</taxon>
        <taxon>Malvoideae</taxon>
        <taxon>Hibiscus</taxon>
    </lineage>
</organism>
<comment type="caution">
    <text evidence="1">The sequence shown here is derived from an EMBL/GenBank/DDBJ whole genome shotgun (WGS) entry which is preliminary data.</text>
</comment>
<dbReference type="AlphaFoldDB" id="A0A6A2WD89"/>
<dbReference type="PANTHER" id="PTHR31696:SF69">
    <property type="entry name" value="PROTEIN MIZU-KUSSEI 1-LIKE"/>
    <property type="match status" value="1"/>
</dbReference>
<reference evidence="1" key="1">
    <citation type="submission" date="2019-09" db="EMBL/GenBank/DDBJ databases">
        <title>Draft genome information of white flower Hibiscus syriacus.</title>
        <authorList>
            <person name="Kim Y.-M."/>
        </authorList>
    </citation>
    <scope>NUCLEOTIDE SEQUENCE [LARGE SCALE GENOMIC DNA]</scope>
    <source>
        <strain evidence="1">YM2019G1</strain>
    </source>
</reference>
<name>A0A6A2WD89_HIBSY</name>
<sequence length="256" mass="28503">MEESTDTRVNTPSHLRNLLSQIMELLAPLRALNGLIFSHCLPGAATLVTGTIICPINSRKVKLCLKENTKADPLVFIELPLAPTEFTSSIDSGVLRIVLDPVPDSGYHAKVANVLQWTKGRLCQKVGIWEVGQKVSSGAWFLPRNSTDAGGFKYLRGQFERKVGSDGSETYHLVDPAYWLKHHTLMHILYHLTNSLDISDSGNDCWIISMRPDGHKLESFANGSTIFDRRGLRSTLPGRDIRHPRMELCILSALMV</sequence>
<dbReference type="InterPro" id="IPR006460">
    <property type="entry name" value="MIZ1-like_pln"/>
</dbReference>
<dbReference type="GO" id="GO:0010274">
    <property type="term" value="P:hydrotropism"/>
    <property type="evidence" value="ECO:0007669"/>
    <property type="project" value="InterPro"/>
</dbReference>
<dbReference type="PANTHER" id="PTHR31696">
    <property type="entry name" value="PROTEIN MIZU-KUSSEI 1"/>
    <property type="match status" value="1"/>
</dbReference>
<dbReference type="EMBL" id="VEPZ02001782">
    <property type="protein sequence ID" value="KAE8655121.1"/>
    <property type="molecule type" value="Genomic_DNA"/>
</dbReference>
<evidence type="ECO:0000313" key="2">
    <source>
        <dbReference type="Proteomes" id="UP000436088"/>
    </source>
</evidence>